<comment type="caution">
    <text evidence="5">The sequence shown here is derived from an EMBL/GenBank/DDBJ whole genome shotgun (WGS) entry which is preliminary data.</text>
</comment>
<gene>
    <name evidence="5" type="ORF">EH55_10320</name>
</gene>
<dbReference type="GO" id="GO:0035435">
    <property type="term" value="P:phosphate ion transmembrane transport"/>
    <property type="evidence" value="ECO:0007669"/>
    <property type="project" value="InterPro"/>
</dbReference>
<dbReference type="OrthoDB" id="9809450at2"/>
<keyword evidence="3" id="KW-0067">ATP-binding</keyword>
<accession>A0A073IUH4</accession>
<name>A0A073IUH4_9BACT</name>
<dbReference type="GeneID" id="90982637"/>
<evidence type="ECO:0000313" key="5">
    <source>
        <dbReference type="EMBL" id="KEJ93250.1"/>
    </source>
</evidence>
<dbReference type="GO" id="GO:0005315">
    <property type="term" value="F:phosphate transmembrane transporter activity"/>
    <property type="evidence" value="ECO:0007669"/>
    <property type="project" value="InterPro"/>
</dbReference>
<dbReference type="GO" id="GO:0016020">
    <property type="term" value="C:membrane"/>
    <property type="evidence" value="ECO:0007669"/>
    <property type="project" value="InterPro"/>
</dbReference>
<dbReference type="InterPro" id="IPR005670">
    <property type="entry name" value="PstB-like"/>
</dbReference>
<proteinExistence type="predicted"/>
<evidence type="ECO:0000256" key="1">
    <source>
        <dbReference type="ARBA" id="ARBA00022448"/>
    </source>
</evidence>
<dbReference type="RefSeq" id="WP_051682543.1">
    <property type="nucleotide sequence ID" value="NZ_JMKI01000005.1"/>
</dbReference>
<feature type="domain" description="ABC transporter" evidence="4">
    <location>
        <begin position="5"/>
        <end position="251"/>
    </location>
</feature>
<keyword evidence="2" id="KW-0547">Nucleotide-binding</keyword>
<dbReference type="InterPro" id="IPR003439">
    <property type="entry name" value="ABC_transporter-like_ATP-bd"/>
</dbReference>
<dbReference type="EMBL" id="JMKI01000005">
    <property type="protein sequence ID" value="KEJ93250.1"/>
    <property type="molecule type" value="Genomic_DNA"/>
</dbReference>
<dbReference type="GO" id="GO:0016887">
    <property type="term" value="F:ATP hydrolysis activity"/>
    <property type="evidence" value="ECO:0007669"/>
    <property type="project" value="InterPro"/>
</dbReference>
<dbReference type="STRING" id="2754.EH55_10320"/>
<keyword evidence="1" id="KW-0813">Transport</keyword>
<sequence>MEFCAEIKNLTVRFNGETVLYDITANFAKRGITVLLGRSGSGKTTLLRAVNRLNENFPGYEGEGSVRIASAGAIREIYGKGAPEAARIRRGAGMVFQSPNPLPLSLKKNMLLPMELVLGIKGAEAEARMEKYLRGVGLWEEVKDRLNAGALSFSGGQQQRMCLARILALEPDMLLLDEPTASLDKKSSEVIEELLKKLEERMPIIMVSHSLAQAKKLGAHFKVMSGGRIVKEFEREELPRGKDTETFLEELL</sequence>
<dbReference type="Pfam" id="PF00005">
    <property type="entry name" value="ABC_tran"/>
    <property type="match status" value="1"/>
</dbReference>
<dbReference type="InterPro" id="IPR003593">
    <property type="entry name" value="AAA+_ATPase"/>
</dbReference>
<dbReference type="GO" id="GO:0005524">
    <property type="term" value="F:ATP binding"/>
    <property type="evidence" value="ECO:0007669"/>
    <property type="project" value="UniProtKB-KW"/>
</dbReference>
<dbReference type="InterPro" id="IPR027417">
    <property type="entry name" value="P-loop_NTPase"/>
</dbReference>
<organism evidence="5 6">
    <name type="scientific">Synergistes jonesii</name>
    <dbReference type="NCBI Taxonomy" id="2754"/>
    <lineage>
        <taxon>Bacteria</taxon>
        <taxon>Thermotogati</taxon>
        <taxon>Synergistota</taxon>
        <taxon>Synergistia</taxon>
        <taxon>Synergistales</taxon>
        <taxon>Synergistaceae</taxon>
        <taxon>Synergistes</taxon>
    </lineage>
</organism>
<dbReference type="eggNOG" id="COG1117">
    <property type="taxonomic scope" value="Bacteria"/>
</dbReference>
<evidence type="ECO:0000313" key="6">
    <source>
        <dbReference type="Proteomes" id="UP000027665"/>
    </source>
</evidence>
<evidence type="ECO:0000256" key="3">
    <source>
        <dbReference type="ARBA" id="ARBA00022840"/>
    </source>
</evidence>
<dbReference type="PROSITE" id="PS00211">
    <property type="entry name" value="ABC_TRANSPORTER_1"/>
    <property type="match status" value="1"/>
</dbReference>
<evidence type="ECO:0000259" key="4">
    <source>
        <dbReference type="PROSITE" id="PS50893"/>
    </source>
</evidence>
<dbReference type="SUPFAM" id="SSF52540">
    <property type="entry name" value="P-loop containing nucleoside triphosphate hydrolases"/>
    <property type="match status" value="1"/>
</dbReference>
<dbReference type="Gene3D" id="3.40.50.300">
    <property type="entry name" value="P-loop containing nucleotide triphosphate hydrolases"/>
    <property type="match status" value="1"/>
</dbReference>
<dbReference type="Proteomes" id="UP000027665">
    <property type="component" value="Unassembled WGS sequence"/>
</dbReference>
<keyword evidence="6" id="KW-1185">Reference proteome</keyword>
<dbReference type="SMART" id="SM00382">
    <property type="entry name" value="AAA"/>
    <property type="match status" value="1"/>
</dbReference>
<protein>
    <submittedName>
        <fullName evidence="5">ABC transporter</fullName>
    </submittedName>
</protein>
<evidence type="ECO:0000256" key="2">
    <source>
        <dbReference type="ARBA" id="ARBA00022741"/>
    </source>
</evidence>
<reference evidence="5 6" key="1">
    <citation type="submission" date="2014-04" db="EMBL/GenBank/DDBJ databases">
        <title>Draft Genome Sequence of Synergistes jonesii.</title>
        <authorList>
            <person name="Coil D.A."/>
            <person name="Eisen J.A."/>
            <person name="Holland-Moritz H.E."/>
        </authorList>
    </citation>
    <scope>NUCLEOTIDE SEQUENCE [LARGE SCALE GENOMIC DNA]</scope>
    <source>
        <strain evidence="5 6">78-1</strain>
    </source>
</reference>
<dbReference type="AlphaFoldDB" id="A0A073IUH4"/>
<dbReference type="PANTHER" id="PTHR43423:SF1">
    <property type="entry name" value="ABC TRANSPORTER I FAMILY MEMBER 17"/>
    <property type="match status" value="1"/>
</dbReference>
<dbReference type="PANTHER" id="PTHR43423">
    <property type="entry name" value="ABC TRANSPORTER I FAMILY MEMBER 17"/>
    <property type="match status" value="1"/>
</dbReference>
<dbReference type="CDD" id="cd03260">
    <property type="entry name" value="ABC_PstB_phosphate_transporter"/>
    <property type="match status" value="1"/>
</dbReference>
<dbReference type="PROSITE" id="PS50893">
    <property type="entry name" value="ABC_TRANSPORTER_2"/>
    <property type="match status" value="1"/>
</dbReference>
<dbReference type="InterPro" id="IPR017871">
    <property type="entry name" value="ABC_transporter-like_CS"/>
</dbReference>